<dbReference type="PANTHER" id="PTHR34218:SF4">
    <property type="entry name" value="ACYL-HOMOSERINE LACTONE ACYLASE QUIP"/>
    <property type="match status" value="1"/>
</dbReference>
<keyword evidence="4" id="KW-0812">Transmembrane</keyword>
<dbReference type="InterPro" id="IPR043146">
    <property type="entry name" value="Penicillin_amidase_N_B-knob"/>
</dbReference>
<dbReference type="EMBL" id="JAUSVB010000001">
    <property type="protein sequence ID" value="MDQ0372027.1"/>
    <property type="molecule type" value="Genomic_DNA"/>
</dbReference>
<comment type="similarity">
    <text evidence="1">Belongs to the peptidase S45 family.</text>
</comment>
<dbReference type="InterPro" id="IPR043147">
    <property type="entry name" value="Penicillin_amidase_A-knob"/>
</dbReference>
<comment type="caution">
    <text evidence="5">The sequence shown here is derived from an EMBL/GenBank/DDBJ whole genome shotgun (WGS) entry which is preliminary data.</text>
</comment>
<reference evidence="5 6" key="1">
    <citation type="submission" date="2023-07" db="EMBL/GenBank/DDBJ databases">
        <title>Sorghum-associated microbial communities from plants grown in Nebraska, USA.</title>
        <authorList>
            <person name="Schachtman D."/>
        </authorList>
    </citation>
    <scope>NUCLEOTIDE SEQUENCE [LARGE SCALE GENOMIC DNA]</scope>
    <source>
        <strain evidence="5 6">BE332</strain>
    </source>
</reference>
<proteinExistence type="inferred from homology"/>
<dbReference type="Pfam" id="PF01804">
    <property type="entry name" value="Penicil_amidase"/>
    <property type="match status" value="1"/>
</dbReference>
<dbReference type="InterPro" id="IPR014395">
    <property type="entry name" value="Pen/GL7ACA/AHL_acylase"/>
</dbReference>
<name>A0ABU0E9T9_9CELL</name>
<dbReference type="PANTHER" id="PTHR34218">
    <property type="entry name" value="PEPTIDASE S45 PENICILLIN AMIDASE"/>
    <property type="match status" value="1"/>
</dbReference>
<protein>
    <submittedName>
        <fullName evidence="5">Penicillin amidase</fullName>
        <ecNumber evidence="5">3.5.1.11</ecNumber>
    </submittedName>
</protein>
<dbReference type="InterPro" id="IPR023343">
    <property type="entry name" value="Penicillin_amidase_dom1"/>
</dbReference>
<keyword evidence="4" id="KW-1133">Transmembrane helix</keyword>
<feature type="transmembrane region" description="Helical" evidence="4">
    <location>
        <begin position="12"/>
        <end position="33"/>
    </location>
</feature>
<evidence type="ECO:0000313" key="5">
    <source>
        <dbReference type="EMBL" id="MDQ0372027.1"/>
    </source>
</evidence>
<dbReference type="Proteomes" id="UP001239626">
    <property type="component" value="Unassembled WGS sequence"/>
</dbReference>
<dbReference type="Gene3D" id="1.10.1400.10">
    <property type="match status" value="1"/>
</dbReference>
<dbReference type="SUPFAM" id="SSF56235">
    <property type="entry name" value="N-terminal nucleophile aminohydrolases (Ntn hydrolases)"/>
    <property type="match status" value="1"/>
</dbReference>
<keyword evidence="3" id="KW-0865">Zymogen</keyword>
<dbReference type="GO" id="GO:0008953">
    <property type="term" value="F:penicillin amidase activity"/>
    <property type="evidence" value="ECO:0007669"/>
    <property type="project" value="UniProtKB-EC"/>
</dbReference>
<evidence type="ECO:0000256" key="1">
    <source>
        <dbReference type="ARBA" id="ARBA00006586"/>
    </source>
</evidence>
<dbReference type="PIRSF" id="PIRSF001227">
    <property type="entry name" value="Pen_acylase"/>
    <property type="match status" value="1"/>
</dbReference>
<keyword evidence="6" id="KW-1185">Reference proteome</keyword>
<keyword evidence="4" id="KW-0472">Membrane</keyword>
<evidence type="ECO:0000256" key="2">
    <source>
        <dbReference type="ARBA" id="ARBA00022801"/>
    </source>
</evidence>
<gene>
    <name evidence="5" type="ORF">J2X26_000324</name>
</gene>
<accession>A0ABU0E9T9</accession>
<dbReference type="CDD" id="cd03747">
    <property type="entry name" value="Ntn_PGA_like"/>
    <property type="match status" value="1"/>
</dbReference>
<dbReference type="InterPro" id="IPR029055">
    <property type="entry name" value="Ntn_hydrolases_N"/>
</dbReference>
<organism evidence="5 6">
    <name type="scientific">Cellulomonas humilata</name>
    <dbReference type="NCBI Taxonomy" id="144055"/>
    <lineage>
        <taxon>Bacteria</taxon>
        <taxon>Bacillati</taxon>
        <taxon>Actinomycetota</taxon>
        <taxon>Actinomycetes</taxon>
        <taxon>Micrococcales</taxon>
        <taxon>Cellulomonadaceae</taxon>
        <taxon>Cellulomonas</taxon>
    </lineage>
</organism>
<dbReference type="Gene3D" id="2.30.120.10">
    <property type="match status" value="1"/>
</dbReference>
<sequence>MSRRRLVRLSLITVAAVVVVALVAVMVTAVIVVRRPLPEVAGEQELPGLDADVTVTRDERGVPTITATTSQDLFRAQGYVAAQDRFFEMDYRRHVTSGRLSELVGENKDALAADKVIRTFGWRRVAEQEWGLLEQSTRDALQAYADGVNAYLDGRDPGAIAVEYSVLGVQLNVSTPAEWDPVDSLAWLKAMAWDLRGNYDAELERAASFSSIGDVARVDELFPAYPQDLNLPILTAADLPVSAVQQTSAATTPLDLDSADLQDAMASAAAALDAVPHLMGDGEGVGSNSWVVSGDLTESGSPLLANDPHLGISAPGIWEQIGLRCDDVSAQCPYDVSGFAFAGMPGVVIGHNAELAWGLTNLGADVTDFFLERVDENTTRLDGAQAPITERIEVIHVNGGDDIRLTVRESVHGPLVSDVLDLMGVGSAPVPEDAPARRFAVALGWTALQPGRTMDAVLAMNVAKDAADIQAAAALFDVPSQNIVFATTDGHIGYQAPGRIPVRADIPGGPVPSDGTWPRPGWDSRYEWQGFVDPAAMPRALDPVEGFIVTANQAVTPAGVGPFLTEDWDYGYRAQRIRELLTDATTDGKVSVADMGRIQMDQHSPYADVLVPVLLSLDIEDTFFDDGQDLPLDVEDSFYDDGQELLRTWDRVQSEDSAAAAYFAAVWADILAAAFADDLPDDYGPSGGSRWLEVVRRLIDEPASPWWDDKSTPGVVEGRDQVLTRAMVAARRELTAALGREATDWRWGQLHPAAPEHPVLGGTSLPGLIRNLVNPDPVAVGGGSSIVDATAWDASSGSFAVTAAPSMRMVVDLGDLDASTWVTLTGASGHPASVHYSDQLGPWSRGETFPWPFTQAATEADARDRLTFTP</sequence>
<dbReference type="InterPro" id="IPR002692">
    <property type="entry name" value="S45"/>
</dbReference>
<evidence type="ECO:0000256" key="3">
    <source>
        <dbReference type="ARBA" id="ARBA00023145"/>
    </source>
</evidence>
<dbReference type="Gene3D" id="3.60.20.10">
    <property type="entry name" value="Glutamine Phosphoribosylpyrophosphate, subunit 1, domain 1"/>
    <property type="match status" value="1"/>
</dbReference>
<dbReference type="Gene3D" id="1.10.439.10">
    <property type="entry name" value="Penicillin Amidohydrolase, domain 1"/>
    <property type="match status" value="1"/>
</dbReference>
<evidence type="ECO:0000313" key="6">
    <source>
        <dbReference type="Proteomes" id="UP001239626"/>
    </source>
</evidence>
<evidence type="ECO:0000256" key="4">
    <source>
        <dbReference type="SAM" id="Phobius"/>
    </source>
</evidence>
<keyword evidence="2 5" id="KW-0378">Hydrolase</keyword>
<dbReference type="EC" id="3.5.1.11" evidence="5"/>